<dbReference type="SMART" id="SM00668">
    <property type="entry name" value="CTLH"/>
    <property type="match status" value="1"/>
</dbReference>
<evidence type="ECO:0000259" key="3">
    <source>
        <dbReference type="PROSITE" id="PS50188"/>
    </source>
</evidence>
<dbReference type="InterPro" id="IPR006594">
    <property type="entry name" value="LisH"/>
</dbReference>
<keyword evidence="6" id="KW-1185">Reference proteome</keyword>
<reference evidence="5" key="1">
    <citation type="submission" date="2025-08" db="UniProtKB">
        <authorList>
            <consortium name="Ensembl"/>
        </authorList>
    </citation>
    <scope>IDENTIFICATION</scope>
</reference>
<feature type="domain" description="B30.2/SPRY" evidence="3">
    <location>
        <begin position="1"/>
        <end position="189"/>
    </location>
</feature>
<dbReference type="Gene3D" id="2.60.120.920">
    <property type="match status" value="2"/>
</dbReference>
<evidence type="ECO:0000256" key="1">
    <source>
        <dbReference type="ARBA" id="ARBA00006535"/>
    </source>
</evidence>
<reference evidence="5" key="2">
    <citation type="submission" date="2025-09" db="UniProtKB">
        <authorList>
            <consortium name="Ensembl"/>
        </authorList>
    </citation>
    <scope>IDENTIFICATION</scope>
</reference>
<dbReference type="InterPro" id="IPR001870">
    <property type="entry name" value="B30.2/SPRY"/>
</dbReference>
<dbReference type="Pfam" id="PF00622">
    <property type="entry name" value="SPRY"/>
    <property type="match status" value="1"/>
</dbReference>
<evidence type="ECO:0000259" key="4">
    <source>
        <dbReference type="PROSITE" id="PS50897"/>
    </source>
</evidence>
<proteinExistence type="inferred from homology"/>
<gene>
    <name evidence="5" type="primary">RANBP9</name>
</gene>
<accession>A0A8C8GE30</accession>
<dbReference type="SUPFAM" id="SSF49899">
    <property type="entry name" value="Concanavalin A-like lectins/glucanases"/>
    <property type="match status" value="1"/>
</dbReference>
<dbReference type="Pfam" id="PF10607">
    <property type="entry name" value="CTLH"/>
    <property type="match status" value="2"/>
</dbReference>
<dbReference type="InterPro" id="IPR013320">
    <property type="entry name" value="ConA-like_dom_sf"/>
</dbReference>
<dbReference type="SMART" id="SM00757">
    <property type="entry name" value="CRA"/>
    <property type="match status" value="1"/>
</dbReference>
<dbReference type="AlphaFoldDB" id="A0A8C8GE30"/>
<feature type="domain" description="CTLH" evidence="4">
    <location>
        <begin position="258"/>
        <end position="315"/>
    </location>
</feature>
<sequence>MSGQSSGCGFLMSVVVHGDSALNEQENELNQQLRRLYPAVNELETPLPRSWSPKDKFSYIGLSQNNLRVHYKGHGKTPKDAASVRATHPIPAACWDKHSYGYHGDDGHSFCSSGTGQPYGPTFTTGDVIGCCVNLINNTCFYTKNGHSLVCDLTNHLSIFVCPQPNLYPTVGLQTPGEVVDANFGQHPFVFDIEDYMREWRTKIQAQIDRFPIGDREGEWQSMIQKMVASYLVHHSYCATAEAFAKSTDQAVHEELASIKNRQKIQKLVLSGRMGEAIETTQQLYPSLLESNPNLLFMLKVRQFIEMVNGTDSEVRCLGGRSPKSQDSYTGSPRPFSSPRHKASGSQAYLTGFDGGCCNGVMSSKAHPSPHSHKPCPPGPALLAPAAELSSLNGSHSLQQPNASTDVDMEVDHFTNGVTESSSNGFFNGTSKHGAQTEDCDTDMEVESAQSKRQLCGGSQAAIERMIHFGRELQSMSEHLRRECGKNSVNKKMLKDAFSLLAYSDPWTSPVGYQLDSIQREPVCSTLNSAILETHNLPKQPPLAQAVGQAAQCLSIMAHSGSGSCAFAAVDDYLH</sequence>
<dbReference type="InterPro" id="IPR043136">
    <property type="entry name" value="B30.2/SPRY_sf"/>
</dbReference>
<dbReference type="SMART" id="SM00667">
    <property type="entry name" value="LisH"/>
    <property type="match status" value="1"/>
</dbReference>
<feature type="region of interest" description="Disordered" evidence="2">
    <location>
        <begin position="315"/>
        <end position="345"/>
    </location>
</feature>
<dbReference type="InterPro" id="IPR050618">
    <property type="entry name" value="Ubq-SigPath_Reg"/>
</dbReference>
<dbReference type="InterPro" id="IPR006595">
    <property type="entry name" value="CTLH_C"/>
</dbReference>
<evidence type="ECO:0000256" key="2">
    <source>
        <dbReference type="SAM" id="MobiDB-lite"/>
    </source>
</evidence>
<dbReference type="PANTHER" id="PTHR12864">
    <property type="entry name" value="RAN BINDING PROTEIN 9-RELATED"/>
    <property type="match status" value="1"/>
</dbReference>
<dbReference type="InterPro" id="IPR003877">
    <property type="entry name" value="SPRY_dom"/>
</dbReference>
<dbReference type="PROSITE" id="PS50188">
    <property type="entry name" value="B302_SPRY"/>
    <property type="match status" value="1"/>
</dbReference>
<evidence type="ECO:0000313" key="5">
    <source>
        <dbReference type="Ensembl" id="ENSOTSP00005048899.2"/>
    </source>
</evidence>
<dbReference type="SMART" id="SM00449">
    <property type="entry name" value="SPRY"/>
    <property type="match status" value="1"/>
</dbReference>
<dbReference type="InterPro" id="IPR013144">
    <property type="entry name" value="CRA_dom"/>
</dbReference>
<organism evidence="5 6">
    <name type="scientific">Oncorhynchus tshawytscha</name>
    <name type="common">Chinook salmon</name>
    <name type="synonym">Salmo tshawytscha</name>
    <dbReference type="NCBI Taxonomy" id="74940"/>
    <lineage>
        <taxon>Eukaryota</taxon>
        <taxon>Metazoa</taxon>
        <taxon>Chordata</taxon>
        <taxon>Craniata</taxon>
        <taxon>Vertebrata</taxon>
        <taxon>Euteleostomi</taxon>
        <taxon>Actinopterygii</taxon>
        <taxon>Neopterygii</taxon>
        <taxon>Teleostei</taxon>
        <taxon>Protacanthopterygii</taxon>
        <taxon>Salmoniformes</taxon>
        <taxon>Salmonidae</taxon>
        <taxon>Salmoninae</taxon>
        <taxon>Oncorhynchus</taxon>
    </lineage>
</organism>
<protein>
    <recommendedName>
        <fullName evidence="7">Ran-binding protein 9</fullName>
    </recommendedName>
</protein>
<evidence type="ECO:0008006" key="7">
    <source>
        <dbReference type="Google" id="ProtNLM"/>
    </source>
</evidence>
<name>A0A8C8GE30_ONCTS</name>
<dbReference type="PROSITE" id="PS50896">
    <property type="entry name" value="LISH"/>
    <property type="match status" value="1"/>
</dbReference>
<dbReference type="Pfam" id="PF08513">
    <property type="entry name" value="LisH"/>
    <property type="match status" value="1"/>
</dbReference>
<comment type="similarity">
    <text evidence="1">Belongs to the RANBP9/10 family.</text>
</comment>
<dbReference type="GeneTree" id="ENSGT00940000157305"/>
<dbReference type="Ensembl" id="ENSOTST00005053157.2">
    <property type="protein sequence ID" value="ENSOTSP00005048899.2"/>
    <property type="gene ID" value="ENSOTSG00005023154.2"/>
</dbReference>
<dbReference type="InterPro" id="IPR024964">
    <property type="entry name" value="CTLH/CRA"/>
</dbReference>
<evidence type="ECO:0000313" key="6">
    <source>
        <dbReference type="Proteomes" id="UP000694402"/>
    </source>
</evidence>
<dbReference type="PROSITE" id="PS50897">
    <property type="entry name" value="CTLH"/>
    <property type="match status" value="1"/>
</dbReference>
<dbReference type="Proteomes" id="UP000694402">
    <property type="component" value="Unassembled WGS sequence"/>
</dbReference>